<evidence type="ECO:0000256" key="4">
    <source>
        <dbReference type="ARBA" id="ARBA00022771"/>
    </source>
</evidence>
<dbReference type="OrthoDB" id="331600at2759"/>
<feature type="domain" description="PHD-type" evidence="12">
    <location>
        <begin position="1424"/>
        <end position="1476"/>
    </location>
</feature>
<dbReference type="InterPro" id="IPR011011">
    <property type="entry name" value="Znf_FYVE_PHD"/>
</dbReference>
<gene>
    <name evidence="13" type="ORF">E3N88_22601</name>
</gene>
<dbReference type="GO" id="GO:0006325">
    <property type="term" value="P:chromatin organization"/>
    <property type="evidence" value="ECO:0007669"/>
    <property type="project" value="UniProtKB-KW"/>
</dbReference>
<keyword evidence="7" id="KW-0805">Transcription regulation</keyword>
<dbReference type="PROSITE" id="PS01359">
    <property type="entry name" value="ZF_PHD_1"/>
    <property type="match status" value="1"/>
</dbReference>
<feature type="region of interest" description="Disordered" evidence="11">
    <location>
        <begin position="625"/>
        <end position="648"/>
    </location>
</feature>
<evidence type="ECO:0000313" key="14">
    <source>
        <dbReference type="Proteomes" id="UP000326396"/>
    </source>
</evidence>
<evidence type="ECO:0000256" key="5">
    <source>
        <dbReference type="ARBA" id="ARBA00022833"/>
    </source>
</evidence>
<dbReference type="GO" id="GO:0005634">
    <property type="term" value="C:nucleus"/>
    <property type="evidence" value="ECO:0007669"/>
    <property type="project" value="UniProtKB-SubCell"/>
</dbReference>
<dbReference type="InterPro" id="IPR019786">
    <property type="entry name" value="Zinc_finger_PHD-type_CS"/>
</dbReference>
<keyword evidence="6" id="KW-0156">Chromatin regulator</keyword>
<feature type="region of interest" description="Disordered" evidence="11">
    <location>
        <begin position="1393"/>
        <end position="1427"/>
    </location>
</feature>
<comment type="subcellular location">
    <subcellularLocation>
        <location evidence="1">Nucleus</location>
    </subcellularLocation>
</comment>
<feature type="compositionally biased region" description="Basic and acidic residues" evidence="11">
    <location>
        <begin position="460"/>
        <end position="469"/>
    </location>
</feature>
<dbReference type="InterPro" id="IPR019787">
    <property type="entry name" value="Znf_PHD-finger"/>
</dbReference>
<evidence type="ECO:0000256" key="10">
    <source>
        <dbReference type="PROSITE-ProRule" id="PRU00146"/>
    </source>
</evidence>
<dbReference type="SUPFAM" id="SSF48371">
    <property type="entry name" value="ARM repeat"/>
    <property type="match status" value="1"/>
</dbReference>
<dbReference type="PROSITE" id="PS50016">
    <property type="entry name" value="ZF_PHD_2"/>
    <property type="match status" value="1"/>
</dbReference>
<dbReference type="GO" id="GO:0006355">
    <property type="term" value="P:regulation of DNA-templated transcription"/>
    <property type="evidence" value="ECO:0007669"/>
    <property type="project" value="InterPro"/>
</dbReference>
<dbReference type="GO" id="GO:0008270">
    <property type="term" value="F:zinc ion binding"/>
    <property type="evidence" value="ECO:0007669"/>
    <property type="project" value="UniProtKB-KW"/>
</dbReference>
<evidence type="ECO:0000256" key="11">
    <source>
        <dbReference type="SAM" id="MobiDB-lite"/>
    </source>
</evidence>
<feature type="region of interest" description="Disordered" evidence="11">
    <location>
        <begin position="359"/>
        <end position="405"/>
    </location>
</feature>
<dbReference type="Pfam" id="PF00628">
    <property type="entry name" value="PHD"/>
    <property type="match status" value="1"/>
</dbReference>
<feature type="compositionally biased region" description="Polar residues" evidence="11">
    <location>
        <begin position="531"/>
        <end position="540"/>
    </location>
</feature>
<evidence type="ECO:0000256" key="6">
    <source>
        <dbReference type="ARBA" id="ARBA00022853"/>
    </source>
</evidence>
<keyword evidence="5" id="KW-0862">Zinc</keyword>
<feature type="compositionally biased region" description="Basic and acidic residues" evidence="11">
    <location>
        <begin position="511"/>
        <end position="529"/>
    </location>
</feature>
<comment type="similarity">
    <text evidence="2">Belongs to the Alfin family.</text>
</comment>
<feature type="region of interest" description="Disordered" evidence="11">
    <location>
        <begin position="511"/>
        <end position="545"/>
    </location>
</feature>
<dbReference type="InterPro" id="IPR016024">
    <property type="entry name" value="ARM-type_fold"/>
</dbReference>
<dbReference type="Pfam" id="PF12295">
    <property type="entry name" value="Symplekin_C"/>
    <property type="match status" value="1"/>
</dbReference>
<organism evidence="13 14">
    <name type="scientific">Mikania micrantha</name>
    <name type="common">bitter vine</name>
    <dbReference type="NCBI Taxonomy" id="192012"/>
    <lineage>
        <taxon>Eukaryota</taxon>
        <taxon>Viridiplantae</taxon>
        <taxon>Streptophyta</taxon>
        <taxon>Embryophyta</taxon>
        <taxon>Tracheophyta</taxon>
        <taxon>Spermatophyta</taxon>
        <taxon>Magnoliopsida</taxon>
        <taxon>eudicotyledons</taxon>
        <taxon>Gunneridae</taxon>
        <taxon>Pentapetalae</taxon>
        <taxon>asterids</taxon>
        <taxon>campanulids</taxon>
        <taxon>Asterales</taxon>
        <taxon>Asteraceae</taxon>
        <taxon>Asteroideae</taxon>
        <taxon>Heliantheae alliance</taxon>
        <taxon>Eupatorieae</taxon>
        <taxon>Mikania</taxon>
    </lineage>
</organism>
<dbReference type="SMART" id="SM00249">
    <property type="entry name" value="PHD"/>
    <property type="match status" value="1"/>
</dbReference>
<dbReference type="PANTHER" id="PTHR47184:SF2">
    <property type="entry name" value="SYMPLEKIN"/>
    <property type="match status" value="1"/>
</dbReference>
<evidence type="ECO:0000256" key="8">
    <source>
        <dbReference type="ARBA" id="ARBA00023163"/>
    </source>
</evidence>
<keyword evidence="4 10" id="KW-0863">Zinc-finger</keyword>
<keyword evidence="3" id="KW-0479">Metal-binding</keyword>
<evidence type="ECO:0000256" key="7">
    <source>
        <dbReference type="ARBA" id="ARBA00023015"/>
    </source>
</evidence>
<dbReference type="PANTHER" id="PTHR47184">
    <property type="entry name" value="PHOSPHATIDYLINOSITOL 3-AND 4-KINASE FAMILY PROTEIN-RELATED"/>
    <property type="match status" value="1"/>
</dbReference>
<dbReference type="Gene3D" id="3.30.40.10">
    <property type="entry name" value="Zinc/RING finger domain, C3HC4 (zinc finger)"/>
    <property type="match status" value="1"/>
</dbReference>
<reference evidence="13 14" key="1">
    <citation type="submission" date="2019-05" db="EMBL/GenBank/DDBJ databases">
        <title>Mikania micrantha, genome provides insights into the molecular mechanism of rapid growth.</title>
        <authorList>
            <person name="Liu B."/>
        </authorList>
    </citation>
    <scope>NUCLEOTIDE SEQUENCE [LARGE SCALE GENOMIC DNA]</scope>
    <source>
        <strain evidence="13">NLD-2019</strain>
        <tissue evidence="13">Leaf</tissue>
    </source>
</reference>
<feature type="compositionally biased region" description="Basic and acidic residues" evidence="11">
    <location>
        <begin position="1402"/>
        <end position="1413"/>
    </location>
</feature>
<evidence type="ECO:0000256" key="3">
    <source>
        <dbReference type="ARBA" id="ARBA00022723"/>
    </source>
</evidence>
<sequence>MMAAISTERFSGLIHSAKFSADVPSKLDNLRKLKDEFSLAEDPHLVTHFFPQLLDLHTDRCSPVRRFIAEIAGDVGLNYMDLLPDIVPLLITLLRDGIPAVARQAITCGISLFRRVFIKIAMQGLYSNELDYSLESAWVWMLKLKDEIYSLAYQAESDGRKLLAFKFVEAVTLLYTADPSASSEPPEDHTSGGEFNIAWLRGGHPTLNVADLSLEASKNLGLLLDPLRFPAVKSHSNMVVIVLIKSLSEIAKKRPAFYGRILPVLLGLDPSNSVVKAGRISGVHHALKNAFLVCLKCTHPGAAPWRDRLVGTLREMKAGVLAEEALHQVSRGNSSIAQDTKPSIEACDAVHSVTVRKRPELQNANDLNKDDDVPGKRVKPTPNLNEELKSNNGNSSSKLTTTKRNVDSGPVQQLISMFSSLVAQGEQSAAMLDVLISSISADLLAQVVMANMPNLPPVCPKEESEKELPNTESHPATVGGATQVSNLSAYLTDILSKSTNSQLTQSAFETHIDEKPEVEEEKPAAKDSDVADSTTNQSLVPLSPPVSHNLPSMRIVSLGIPSEDVEIGELEDGIPGLESSAKNVGMPEITKMDTSPVISVDLEENSQEQITKMVTSSVDIFPTMSTDKSEEFSPKGAMAETNSNNSSTATSLQLTSKVVLPKMSAPVVNLNDEQKDHIQKLAFIHIIEAYKHTSVAGGSQLRFSLLSYLGVEFPLELDPWSLLQTHILSDYINHEGHELTLNVLYRLFGEAEADHDFFSSTTATSVYEMFLLKVAEALRDSFSPSDRSLSRLLNEVPYLPKSVLKLLECLCVPGNNDKDKELHSGDRVHQGLSIVWSLILLRPPIRDVCLKIALQSAVHHLEEVQTKAIRLVANRLYPMPSISQQIEDFAKEKLLSAMNGDNSVDKARIDGSNTELAMDMQMEKPLTESVSAINKDSSAEVGQLLISESTPSPSVTDAQRCMSLYFALCTKKHSLFRQLLIVYKNMPKAAKQAISVQIPKLVRTIGSSSQLLEIIADPPAGSENLLMQVLQTLTDGAIPSPELITTIKKLYDTKLKDAEILIPILPFLPKDEILQMFYCFVNLPLDKFQAALARMLQESPQGRSVLTPAEVLIAIHGIDLEKDGIPLKKVTDACNICFQQRQIFTQQVLAKVLNQLVEHIPLPMLFMRTVIQTLDAFPSLVDFIMEILSRLVSKQIWKQQKLWVGFLKCVQITKPQSFSVLLQLPPAILKLALNKQPMLKGHLVSHASQPDIRASLPSPRSVEEIFKDYTARRAAILRALTYDVDEFYGICDPEKENLCLYGHPNERWEVSLPAEEVPPELPEPALGINFARDGMNRKDWLSLVAVHSDCWLLSVAFYLGARLNSYERKRLFGMINDMPTVFEVVSVKDKPSAAESGSKAKRSSDGQVKRAAADDEEEEDEHGETQCGSCGGSYNGDEFWIGCDICERWYHGKCVKITPAKAETIKHYKCPSCTIKRGR</sequence>
<proteinExistence type="inferred from homology"/>
<evidence type="ECO:0000256" key="9">
    <source>
        <dbReference type="ARBA" id="ARBA00023242"/>
    </source>
</evidence>
<dbReference type="SUPFAM" id="SSF57903">
    <property type="entry name" value="FYVE/PHD zinc finger"/>
    <property type="match status" value="1"/>
</dbReference>
<accession>A0A5N6NCM6</accession>
<keyword evidence="9" id="KW-0539">Nucleus</keyword>
<keyword evidence="14" id="KW-1185">Reference proteome</keyword>
<keyword evidence="8" id="KW-0804">Transcription</keyword>
<dbReference type="Pfam" id="PF11935">
    <property type="entry name" value="SYMPK_PTA1_N"/>
    <property type="match status" value="1"/>
</dbReference>
<dbReference type="InterPro" id="IPR011989">
    <property type="entry name" value="ARM-like"/>
</dbReference>
<dbReference type="InterPro" id="IPR001965">
    <property type="entry name" value="Znf_PHD"/>
</dbReference>
<dbReference type="InterPro" id="IPR032460">
    <property type="entry name" value="Symplekin/Pta1_N"/>
</dbReference>
<evidence type="ECO:0000259" key="12">
    <source>
        <dbReference type="PROSITE" id="PS50016"/>
    </source>
</evidence>
<dbReference type="EMBL" id="SZYD01000012">
    <property type="protein sequence ID" value="KAD4585000.1"/>
    <property type="molecule type" value="Genomic_DNA"/>
</dbReference>
<feature type="compositionally biased region" description="Polar residues" evidence="11">
    <location>
        <begin position="470"/>
        <end position="479"/>
    </location>
</feature>
<dbReference type="FunFam" id="3.30.40.10:FF:000306">
    <property type="entry name" value="PHD finger alfin-like protein"/>
    <property type="match status" value="1"/>
</dbReference>
<dbReference type="CDD" id="cd15613">
    <property type="entry name" value="PHD_AL_plant"/>
    <property type="match status" value="1"/>
</dbReference>
<feature type="region of interest" description="Disordered" evidence="11">
    <location>
        <begin position="459"/>
        <end position="479"/>
    </location>
</feature>
<dbReference type="Pfam" id="PF12165">
    <property type="entry name" value="Alfin"/>
    <property type="match status" value="1"/>
</dbReference>
<feature type="compositionally biased region" description="Low complexity" evidence="11">
    <location>
        <begin position="390"/>
        <end position="403"/>
    </location>
</feature>
<dbReference type="InterPro" id="IPR044104">
    <property type="entry name" value="PHD_AL_plant"/>
</dbReference>
<evidence type="ECO:0000313" key="13">
    <source>
        <dbReference type="EMBL" id="KAD4585000.1"/>
    </source>
</evidence>
<dbReference type="Gene3D" id="1.25.10.10">
    <property type="entry name" value="Leucine-rich Repeat Variant"/>
    <property type="match status" value="1"/>
</dbReference>
<dbReference type="InterPro" id="IPR013083">
    <property type="entry name" value="Znf_RING/FYVE/PHD"/>
</dbReference>
<dbReference type="InterPro" id="IPR021998">
    <property type="entry name" value="Alfin_N"/>
</dbReference>
<evidence type="ECO:0000256" key="1">
    <source>
        <dbReference type="ARBA" id="ARBA00004123"/>
    </source>
</evidence>
<comment type="caution">
    <text evidence="13">The sequence shown here is derived from an EMBL/GenBank/DDBJ whole genome shotgun (WGS) entry which is preliminary data.</text>
</comment>
<dbReference type="InterPro" id="IPR022075">
    <property type="entry name" value="Symplekin_C"/>
</dbReference>
<protein>
    <recommendedName>
        <fullName evidence="12">PHD-type domain-containing protein</fullName>
    </recommendedName>
</protein>
<evidence type="ECO:0000256" key="2">
    <source>
        <dbReference type="ARBA" id="ARBA00010445"/>
    </source>
</evidence>
<dbReference type="Proteomes" id="UP000326396">
    <property type="component" value="Linkage Group LG2"/>
</dbReference>
<name>A0A5N6NCM6_9ASTR</name>
<dbReference type="GO" id="GO:0042393">
    <property type="term" value="F:histone binding"/>
    <property type="evidence" value="ECO:0007669"/>
    <property type="project" value="InterPro"/>
</dbReference>